<comment type="caution">
    <text evidence="5">The sequence shown here is derived from an EMBL/GenBank/DDBJ whole genome shotgun (WGS) entry which is preliminary data.</text>
</comment>
<evidence type="ECO:0000256" key="2">
    <source>
        <dbReference type="ARBA" id="ARBA00022857"/>
    </source>
</evidence>
<dbReference type="GeneID" id="41978951"/>
<dbReference type="PRINTS" id="PR00081">
    <property type="entry name" value="GDHRDH"/>
</dbReference>
<keyword evidence="6" id="KW-1185">Reference proteome</keyword>
<sequence length="301" mass="32051">MATPAPKIGIITGGASGMGLAVAKALAAKGWRLHLFDLNEATGRAAESAVPGSSFSRVDVSSYEEQAAAFDRVFRAEGRLDFVFANAGIFEKGNFYDTAAGDASDGPPPPPPPPNEACIDVNLKGVIRTTYLAQHYFRRSPHRGQGATIITTASVGGIYPQEFTPLYAASKAGILHFTRTVARKLHADDGIRAHALCPAAVRTALLGDEVWSKHAAEHMTPLSTVTRAVEMLLLLGGVGRGGGEDVVVDSKGVVAGRDWGLVVELNVGNIYFRPDPEYCDDVLREIMTKTTTETMGDSHMK</sequence>
<dbReference type="Gene3D" id="3.40.50.720">
    <property type="entry name" value="NAD(P)-binding Rossmann-like Domain"/>
    <property type="match status" value="1"/>
</dbReference>
<dbReference type="GO" id="GO:0005737">
    <property type="term" value="C:cytoplasm"/>
    <property type="evidence" value="ECO:0007669"/>
    <property type="project" value="TreeGrafter"/>
</dbReference>
<dbReference type="SUPFAM" id="SSF51735">
    <property type="entry name" value="NAD(P)-binding Rossmann-fold domains"/>
    <property type="match status" value="1"/>
</dbReference>
<organism evidence="5 6">
    <name type="scientific">Thyridium curvatum</name>
    <dbReference type="NCBI Taxonomy" id="1093900"/>
    <lineage>
        <taxon>Eukaryota</taxon>
        <taxon>Fungi</taxon>
        <taxon>Dikarya</taxon>
        <taxon>Ascomycota</taxon>
        <taxon>Pezizomycotina</taxon>
        <taxon>Sordariomycetes</taxon>
        <taxon>Sordariomycetidae</taxon>
        <taxon>Thyridiales</taxon>
        <taxon>Thyridiaceae</taxon>
        <taxon>Thyridium</taxon>
    </lineage>
</organism>
<dbReference type="PANTHER" id="PTHR44229">
    <property type="entry name" value="15-HYDROXYPROSTAGLANDIN DEHYDROGENASE [NAD(+)]"/>
    <property type="match status" value="1"/>
</dbReference>
<dbReference type="PROSITE" id="PS00061">
    <property type="entry name" value="ADH_SHORT"/>
    <property type="match status" value="1"/>
</dbReference>
<keyword evidence="3" id="KW-0560">Oxidoreductase</keyword>
<proteinExistence type="inferred from homology"/>
<dbReference type="STRING" id="1093900.A0A507B6P8"/>
<dbReference type="RefSeq" id="XP_031000536.1">
    <property type="nucleotide sequence ID" value="XM_031134241.1"/>
</dbReference>
<reference evidence="5 6" key="1">
    <citation type="submission" date="2019-06" db="EMBL/GenBank/DDBJ databases">
        <title>Draft genome sequence of the filamentous fungus Phialemoniopsis curvata isolated from diesel fuel.</title>
        <authorList>
            <person name="Varaljay V.A."/>
            <person name="Lyon W.J."/>
            <person name="Crouch A.L."/>
            <person name="Drake C.E."/>
            <person name="Hollomon J.M."/>
            <person name="Nadeau L.J."/>
            <person name="Nunn H.S."/>
            <person name="Stevenson B.S."/>
            <person name="Bojanowski C.L."/>
            <person name="Crookes-Goodson W.J."/>
        </authorList>
    </citation>
    <scope>NUCLEOTIDE SEQUENCE [LARGE SCALE GENOMIC DNA]</scope>
    <source>
        <strain evidence="5 6">D216</strain>
    </source>
</reference>
<dbReference type="GO" id="GO:0016616">
    <property type="term" value="F:oxidoreductase activity, acting on the CH-OH group of donors, NAD or NADP as acceptor"/>
    <property type="evidence" value="ECO:0007669"/>
    <property type="project" value="TreeGrafter"/>
</dbReference>
<evidence type="ECO:0000313" key="5">
    <source>
        <dbReference type="EMBL" id="TPX18825.1"/>
    </source>
</evidence>
<evidence type="ECO:0000313" key="6">
    <source>
        <dbReference type="Proteomes" id="UP000319257"/>
    </source>
</evidence>
<dbReference type="PANTHER" id="PTHR44229:SF4">
    <property type="entry name" value="15-HYDROXYPROSTAGLANDIN DEHYDROGENASE [NAD(+)]"/>
    <property type="match status" value="1"/>
</dbReference>
<accession>A0A507B6P8</accession>
<dbReference type="InParanoid" id="A0A507B6P8"/>
<gene>
    <name evidence="5" type="ORF">E0L32_011504</name>
</gene>
<evidence type="ECO:0000256" key="1">
    <source>
        <dbReference type="ARBA" id="ARBA00006484"/>
    </source>
</evidence>
<evidence type="ECO:0000256" key="4">
    <source>
        <dbReference type="RuleBase" id="RU000363"/>
    </source>
</evidence>
<dbReference type="AlphaFoldDB" id="A0A507B6P8"/>
<dbReference type="InterPro" id="IPR036291">
    <property type="entry name" value="NAD(P)-bd_dom_sf"/>
</dbReference>
<dbReference type="Pfam" id="PF00106">
    <property type="entry name" value="adh_short"/>
    <property type="match status" value="1"/>
</dbReference>
<dbReference type="PRINTS" id="PR00080">
    <property type="entry name" value="SDRFAMILY"/>
</dbReference>
<dbReference type="Proteomes" id="UP000319257">
    <property type="component" value="Unassembled WGS sequence"/>
</dbReference>
<protein>
    <submittedName>
        <fullName evidence="5">Uncharacterized protein</fullName>
    </submittedName>
</protein>
<name>A0A507B6P8_9PEZI</name>
<evidence type="ECO:0000256" key="3">
    <source>
        <dbReference type="ARBA" id="ARBA00023002"/>
    </source>
</evidence>
<dbReference type="InterPro" id="IPR002347">
    <property type="entry name" value="SDR_fam"/>
</dbReference>
<dbReference type="OrthoDB" id="37659at2759"/>
<comment type="similarity">
    <text evidence="1 4">Belongs to the short-chain dehydrogenases/reductases (SDR) family.</text>
</comment>
<dbReference type="InterPro" id="IPR020904">
    <property type="entry name" value="Sc_DH/Rdtase_CS"/>
</dbReference>
<keyword evidence="2" id="KW-0521">NADP</keyword>
<dbReference type="EMBL" id="SKBQ01000108">
    <property type="protein sequence ID" value="TPX18825.1"/>
    <property type="molecule type" value="Genomic_DNA"/>
</dbReference>